<sequence length="82" mass="9516">MKLIKLPKEQREDIVENIRAYFESERGESIGHLAADSLLEFFLNELGPTIYNGALGDCRTLVGQRMQSLEEDIYALEWKKRK</sequence>
<dbReference type="EMBL" id="WJXB01000004">
    <property type="protein sequence ID" value="MRN54205.1"/>
    <property type="molecule type" value="Genomic_DNA"/>
</dbReference>
<name>A0A7X2L2H7_9BACL</name>
<dbReference type="InterPro" id="IPR018680">
    <property type="entry name" value="DUF2164"/>
</dbReference>
<proteinExistence type="predicted"/>
<evidence type="ECO:0000313" key="2">
    <source>
        <dbReference type="Proteomes" id="UP000463051"/>
    </source>
</evidence>
<gene>
    <name evidence="1" type="ORF">GJB61_14555</name>
</gene>
<protein>
    <submittedName>
        <fullName evidence="1">DUF2164 family protein</fullName>
    </submittedName>
</protein>
<keyword evidence="2" id="KW-1185">Reference proteome</keyword>
<evidence type="ECO:0000313" key="1">
    <source>
        <dbReference type="EMBL" id="MRN54205.1"/>
    </source>
</evidence>
<dbReference type="RefSeq" id="WP_338115822.1">
    <property type="nucleotide sequence ID" value="NZ_WJXB01000004.1"/>
</dbReference>
<comment type="caution">
    <text evidence="1">The sequence shown here is derived from an EMBL/GenBank/DDBJ whole genome shotgun (WGS) entry which is preliminary data.</text>
</comment>
<dbReference type="Proteomes" id="UP000463051">
    <property type="component" value="Unassembled WGS sequence"/>
</dbReference>
<organism evidence="1 2">
    <name type="scientific">Paenibacillus monticola</name>
    <dbReference type="NCBI Taxonomy" id="2666075"/>
    <lineage>
        <taxon>Bacteria</taxon>
        <taxon>Bacillati</taxon>
        <taxon>Bacillota</taxon>
        <taxon>Bacilli</taxon>
        <taxon>Bacillales</taxon>
        <taxon>Paenibacillaceae</taxon>
        <taxon>Paenibacillus</taxon>
    </lineage>
</organism>
<dbReference type="AlphaFoldDB" id="A0A7X2L2H7"/>
<reference evidence="1 2" key="1">
    <citation type="submission" date="2019-11" db="EMBL/GenBank/DDBJ databases">
        <title>Paenibacillus monticola sp. nov., a novel PGPR strain isolated from mountain sample in China.</title>
        <authorList>
            <person name="Zhao Q."/>
            <person name="Li H.-P."/>
            <person name="Zhang J.-L."/>
        </authorList>
    </citation>
    <scope>NUCLEOTIDE SEQUENCE [LARGE SCALE GENOMIC DNA]</scope>
    <source>
        <strain evidence="1 2">LC-T2</strain>
    </source>
</reference>
<dbReference type="Pfam" id="PF09932">
    <property type="entry name" value="DUF2164"/>
    <property type="match status" value="1"/>
</dbReference>
<accession>A0A7X2L2H7</accession>